<evidence type="ECO:0000313" key="4">
    <source>
        <dbReference type="EMBL" id="MEE3716968.1"/>
    </source>
</evidence>
<accession>A0AAW9Q2B3</accession>
<feature type="repeat" description="TPR" evidence="1">
    <location>
        <begin position="240"/>
        <end position="273"/>
    </location>
</feature>
<reference evidence="4" key="1">
    <citation type="submission" date="2024-01" db="EMBL/GenBank/DDBJ databases">
        <title>Bank of Algae and Cyanobacteria of the Azores (BACA) strain genomes.</title>
        <authorList>
            <person name="Luz R."/>
            <person name="Cordeiro R."/>
            <person name="Fonseca A."/>
            <person name="Goncalves V."/>
        </authorList>
    </citation>
    <scope>NUCLEOTIDE SEQUENCE</scope>
    <source>
        <strain evidence="4">BACA0141</strain>
    </source>
</reference>
<dbReference type="GO" id="GO:0043495">
    <property type="term" value="F:protein-membrane adaptor activity"/>
    <property type="evidence" value="ECO:0007669"/>
    <property type="project" value="InterPro"/>
</dbReference>
<gene>
    <name evidence="4" type="ORF">V2H45_09445</name>
</gene>
<dbReference type="GO" id="GO:0033130">
    <property type="term" value="F:acetylcholine receptor binding"/>
    <property type="evidence" value="ECO:0007669"/>
    <property type="project" value="InterPro"/>
</dbReference>
<feature type="domain" description="Rapsyn myristoylation/linker region N-terminal" evidence="2">
    <location>
        <begin position="36"/>
        <end position="115"/>
    </location>
</feature>
<dbReference type="PANTHER" id="PTHR10098">
    <property type="entry name" value="RAPSYN-RELATED"/>
    <property type="match status" value="1"/>
</dbReference>
<organism evidence="4 5">
    <name type="scientific">Tumidithrix elongata BACA0141</name>
    <dbReference type="NCBI Taxonomy" id="2716417"/>
    <lineage>
        <taxon>Bacteria</taxon>
        <taxon>Bacillati</taxon>
        <taxon>Cyanobacteriota</taxon>
        <taxon>Cyanophyceae</taxon>
        <taxon>Pseudanabaenales</taxon>
        <taxon>Pseudanabaenaceae</taxon>
        <taxon>Tumidithrix</taxon>
        <taxon>Tumidithrix elongata</taxon>
    </lineage>
</organism>
<feature type="repeat" description="TPR" evidence="1">
    <location>
        <begin position="320"/>
        <end position="353"/>
    </location>
</feature>
<dbReference type="Proteomes" id="UP001333818">
    <property type="component" value="Unassembled WGS sequence"/>
</dbReference>
<dbReference type="Pfam" id="PF12770">
    <property type="entry name" value="CHAT"/>
    <property type="match status" value="1"/>
</dbReference>
<dbReference type="SMART" id="SM00028">
    <property type="entry name" value="TPR"/>
    <property type="match status" value="9"/>
</dbReference>
<dbReference type="Pfam" id="PF10579">
    <property type="entry name" value="Rapsyn_N"/>
    <property type="match status" value="1"/>
</dbReference>
<dbReference type="RefSeq" id="WP_330483397.1">
    <property type="nucleotide sequence ID" value="NZ_JAZBJZ010000029.1"/>
</dbReference>
<dbReference type="Gene3D" id="1.25.40.10">
    <property type="entry name" value="Tetratricopeptide repeat domain"/>
    <property type="match status" value="3"/>
</dbReference>
<evidence type="ECO:0000256" key="1">
    <source>
        <dbReference type="PROSITE-ProRule" id="PRU00339"/>
    </source>
</evidence>
<name>A0AAW9Q2B3_9CYAN</name>
<keyword evidence="1" id="KW-0802">TPR repeat</keyword>
<proteinExistence type="predicted"/>
<evidence type="ECO:0000259" key="3">
    <source>
        <dbReference type="Pfam" id="PF12770"/>
    </source>
</evidence>
<feature type="domain" description="CHAT" evidence="3">
    <location>
        <begin position="572"/>
        <end position="847"/>
    </location>
</feature>
<dbReference type="InterPro" id="IPR019734">
    <property type="entry name" value="TPR_rpt"/>
</dbReference>
<keyword evidence="5" id="KW-1185">Reference proteome</keyword>
<evidence type="ECO:0000259" key="2">
    <source>
        <dbReference type="Pfam" id="PF10579"/>
    </source>
</evidence>
<sequence>MRKSFAGLGLTSLLFFLPIQGIYPLLNLEAQAQTDRQAEAGRLINQGLQQYRSSQFESAFRSWQQALQIYRDLKDRTGEGKVLNNLGIAYYSLGRYEESVKFLHMRLAIARELHDRRAEGNALDGIGLNYMQLGQFDRAIAFYPKALEIFRELNDRTNEGNASGNLGIAYRELGRYEQALAFHQQQLAITREIKDRAGEGRALGGLGIVYRELGQYDKAIAYLQQDLAIAKEFNDRGSEGRALNNLGIVYSKQHQYEKAIVTYQRVIDVFHALNDRNSEARALGNLAVIYSIYKQYDNAIAFHQQQLAIARDIKDLATEARALDGLGIAYQSKGQHEQAIASYQQELAIIRELKDRNGEARALNNFGLLLASQNQPQLAILSYKQSVNIQESIRKDIRGLSKEEQQSFLETVADTYRYLADLLLKQGRVMEAMQILDLLKIQELEDYLKNVKGNDRTAQGIRLLEPEKAISSQLSAISFEKISELNRQLANQIQQLPKSEINQVPEYLQKLPKGAVLIYPLILSDRLELILFSANTTPINRTVTIKKADLEKLISDFRSDLQDFSSIDVKTSSKKLYDVLIKPIASDLKQANANTILYAPDRQLRYIPLAALYDGKQWLVEKYRVNNLIAYSLFDPDSKPQANLRIFAGAFGGKGSETRFGLGGLPSTIPEVENIASTFLDTTKLVERNFTANATKAKVVGQTIVHFATHSEFKSGSPNDSYVLFGDGSKVTLAEINEWQLKDADLVVLSACQTGVGSLGNGAEILGFGYQVQRAGAKASIASLWTVSDGGTQLLMEAFYGSLKKGNVSMSASLREAQLSMIRRPINKGAINYNHPYYWSAFVLIGNGL</sequence>
<dbReference type="SUPFAM" id="SSF48452">
    <property type="entry name" value="TPR-like"/>
    <property type="match status" value="2"/>
</dbReference>
<feature type="repeat" description="TPR" evidence="1">
    <location>
        <begin position="200"/>
        <end position="233"/>
    </location>
</feature>
<dbReference type="PANTHER" id="PTHR10098:SF108">
    <property type="entry name" value="TETRATRICOPEPTIDE REPEAT PROTEIN 28"/>
    <property type="match status" value="1"/>
</dbReference>
<dbReference type="InterPro" id="IPR024983">
    <property type="entry name" value="CHAT_dom"/>
</dbReference>
<comment type="caution">
    <text evidence="4">The sequence shown here is derived from an EMBL/GenBank/DDBJ whole genome shotgun (WGS) entry which is preliminary data.</text>
</comment>
<dbReference type="InterPro" id="IPR019568">
    <property type="entry name" value="Rapsyn_myristoylation/link_N"/>
</dbReference>
<protein>
    <submittedName>
        <fullName evidence="4">CHAT domain-containing protein</fullName>
    </submittedName>
</protein>
<dbReference type="PROSITE" id="PS50005">
    <property type="entry name" value="TPR"/>
    <property type="match status" value="4"/>
</dbReference>
<dbReference type="InterPro" id="IPR011990">
    <property type="entry name" value="TPR-like_helical_dom_sf"/>
</dbReference>
<evidence type="ECO:0000313" key="5">
    <source>
        <dbReference type="Proteomes" id="UP001333818"/>
    </source>
</evidence>
<dbReference type="Pfam" id="PF13181">
    <property type="entry name" value="TPR_8"/>
    <property type="match status" value="1"/>
</dbReference>
<dbReference type="AlphaFoldDB" id="A0AAW9Q2B3"/>
<feature type="repeat" description="TPR" evidence="1">
    <location>
        <begin position="120"/>
        <end position="153"/>
    </location>
</feature>
<dbReference type="Pfam" id="PF13424">
    <property type="entry name" value="TPR_12"/>
    <property type="match status" value="3"/>
</dbReference>
<dbReference type="EMBL" id="JAZBJZ010000029">
    <property type="protein sequence ID" value="MEE3716968.1"/>
    <property type="molecule type" value="Genomic_DNA"/>
</dbReference>